<feature type="region of interest" description="Disordered" evidence="1">
    <location>
        <begin position="1"/>
        <end position="36"/>
    </location>
</feature>
<sequence>MLCVKTPGALNRGDDTGSSPRKSMTKPPHGWTSRRMPIFGDRGAVAVGNGNISMMLTSSLTARNVSPKALVTGCCWAIAASVWAPVVVVDSDTATTAVGRTLRLASSTARQMASTAGDDGSVQQDLVHWGGTNSSIGDKLERSSSDVGSQYPQWFFCEIRKLCENVSATRQLELRIISTLSSL</sequence>
<evidence type="ECO:0000256" key="1">
    <source>
        <dbReference type="SAM" id="MobiDB-lite"/>
    </source>
</evidence>
<name>A0A915L7F0_ROMCU</name>
<proteinExistence type="predicted"/>
<keyword evidence="2" id="KW-1185">Reference proteome</keyword>
<organism evidence="2 3">
    <name type="scientific">Romanomermis culicivorax</name>
    <name type="common">Nematode worm</name>
    <dbReference type="NCBI Taxonomy" id="13658"/>
    <lineage>
        <taxon>Eukaryota</taxon>
        <taxon>Metazoa</taxon>
        <taxon>Ecdysozoa</taxon>
        <taxon>Nematoda</taxon>
        <taxon>Enoplea</taxon>
        <taxon>Dorylaimia</taxon>
        <taxon>Mermithida</taxon>
        <taxon>Mermithoidea</taxon>
        <taxon>Mermithidae</taxon>
        <taxon>Romanomermis</taxon>
    </lineage>
</organism>
<dbReference type="WBParaSite" id="nRc.2.0.1.t46959-RA">
    <property type="protein sequence ID" value="nRc.2.0.1.t46959-RA"/>
    <property type="gene ID" value="nRc.2.0.1.g46959"/>
</dbReference>
<reference evidence="3" key="1">
    <citation type="submission" date="2022-11" db="UniProtKB">
        <authorList>
            <consortium name="WormBaseParasite"/>
        </authorList>
    </citation>
    <scope>IDENTIFICATION</scope>
</reference>
<protein>
    <submittedName>
        <fullName evidence="3">Uncharacterized protein</fullName>
    </submittedName>
</protein>
<evidence type="ECO:0000313" key="2">
    <source>
        <dbReference type="Proteomes" id="UP000887565"/>
    </source>
</evidence>
<dbReference type="Proteomes" id="UP000887565">
    <property type="component" value="Unplaced"/>
</dbReference>
<accession>A0A915L7F0</accession>
<evidence type="ECO:0000313" key="3">
    <source>
        <dbReference type="WBParaSite" id="nRc.2.0.1.t46959-RA"/>
    </source>
</evidence>
<dbReference type="AlphaFoldDB" id="A0A915L7F0"/>